<dbReference type="PATRIC" id="fig|230361.4.peg.1796"/>
<name>A0A0U3ELQ1_9EURY</name>
<evidence type="ECO:0000313" key="1">
    <source>
        <dbReference type="EMBL" id="ALT69501.1"/>
    </source>
</evidence>
<dbReference type="KEGG" id="mmil:sm9_1734"/>
<dbReference type="Proteomes" id="UP000067738">
    <property type="component" value="Chromosome"/>
</dbReference>
<accession>A0A0U3ELQ1</accession>
<evidence type="ECO:0000313" key="2">
    <source>
        <dbReference type="Proteomes" id="UP000067738"/>
    </source>
</evidence>
<keyword evidence="2" id="KW-1185">Reference proteome</keyword>
<gene>
    <name evidence="1" type="ORF">sm9_1734</name>
</gene>
<protein>
    <submittedName>
        <fullName evidence="1">Uncharacterized protein</fullName>
    </submittedName>
</protein>
<organism evidence="1 2">
    <name type="scientific">Methanobrevibacter millerae</name>
    <dbReference type="NCBI Taxonomy" id="230361"/>
    <lineage>
        <taxon>Archaea</taxon>
        <taxon>Methanobacteriati</taxon>
        <taxon>Methanobacteriota</taxon>
        <taxon>Methanomada group</taxon>
        <taxon>Methanobacteria</taxon>
        <taxon>Methanobacteriales</taxon>
        <taxon>Methanobacteriaceae</taxon>
        <taxon>Methanobrevibacter</taxon>
    </lineage>
</organism>
<reference evidence="1 2" key="1">
    <citation type="submission" date="2015-04" db="EMBL/GenBank/DDBJ databases">
        <title>The complete genome sequence of the rumen methanogen Methanobrevibacter millerae SM9.</title>
        <authorList>
            <person name="Leahy S.C."/>
            <person name="Kelly W.J."/>
            <person name="Pacheco D.M."/>
            <person name="Li D."/>
            <person name="Altermann E."/>
            <person name="Attwood G.T."/>
        </authorList>
    </citation>
    <scope>NUCLEOTIDE SEQUENCE [LARGE SCALE GENOMIC DNA]</scope>
    <source>
        <strain evidence="1 2">SM9</strain>
    </source>
</reference>
<proteinExistence type="predicted"/>
<dbReference type="AlphaFoldDB" id="A0A0U3ELQ1"/>
<sequence length="41" mass="4863">MNENTTHPTSNYHLKKKRPITKLKILKNQVLLNIKKKLYAT</sequence>
<dbReference type="EMBL" id="CP011266">
    <property type="protein sequence ID" value="ALT69501.1"/>
    <property type="molecule type" value="Genomic_DNA"/>
</dbReference>